<feature type="compositionally biased region" description="Polar residues" evidence="2">
    <location>
        <begin position="170"/>
        <end position="182"/>
    </location>
</feature>
<dbReference type="GO" id="GO:0005516">
    <property type="term" value="F:calmodulin binding"/>
    <property type="evidence" value="ECO:0007669"/>
    <property type="project" value="UniProtKB-KW"/>
</dbReference>
<proteinExistence type="inferred from homology"/>
<comment type="similarity">
    <text evidence="1">Belongs to the phosphorylase b kinase regulatory chain family.</text>
</comment>
<keyword evidence="1" id="KW-0112">Calmodulin-binding</keyword>
<dbReference type="Proteomes" id="UP001159641">
    <property type="component" value="Unassembled WGS sequence"/>
</dbReference>
<comment type="function">
    <text evidence="1">Phosphorylase b kinase catalyzes the phosphorylation of serine in certain substrates, including troponin I.</text>
</comment>
<comment type="pathway">
    <text evidence="1">Glycan biosynthesis; glycogen metabolism.</text>
</comment>
<keyword evidence="5" id="KW-1185">Reference proteome</keyword>
<evidence type="ECO:0000256" key="1">
    <source>
        <dbReference type="RuleBase" id="RU364123"/>
    </source>
</evidence>
<dbReference type="EMBL" id="JAIQCJ010002042">
    <property type="protein sequence ID" value="KAJ8784575.1"/>
    <property type="molecule type" value="Genomic_DNA"/>
</dbReference>
<keyword evidence="1" id="KW-0119">Carbohydrate metabolism</keyword>
<keyword evidence="1" id="KW-0636">Prenylation</keyword>
<sequence>MKLWDKLDHYYRIVKSTLLLYRSPTAGLFRTKTCGDDQKAKIHDSLYCTAVPWALALVYRHIDDDKGRTHELEHSGIKCMRGIVYCYMRQADKEDSIRGSRFNPILDMLAAFKKGVVGGVKVHVDRLQTLISGAVVEQLDFLRISDTEELPEFKSFEELEVPKHSKVKRQSSTSNAPEQEQQPDVPLLNGKTNSPMKFFKN</sequence>
<dbReference type="PANTHER" id="PTHR10749">
    <property type="entry name" value="PHOSPHORYLASE B KINASE REGULATORY SUBUNIT"/>
    <property type="match status" value="1"/>
</dbReference>
<dbReference type="InterPro" id="IPR011613">
    <property type="entry name" value="GH15-like"/>
</dbReference>
<organism evidence="4 5">
    <name type="scientific">Eschrichtius robustus</name>
    <name type="common">California gray whale</name>
    <name type="synonym">Eschrichtius gibbosus</name>
    <dbReference type="NCBI Taxonomy" id="9764"/>
    <lineage>
        <taxon>Eukaryota</taxon>
        <taxon>Metazoa</taxon>
        <taxon>Chordata</taxon>
        <taxon>Craniata</taxon>
        <taxon>Vertebrata</taxon>
        <taxon>Euteleostomi</taxon>
        <taxon>Mammalia</taxon>
        <taxon>Eutheria</taxon>
        <taxon>Laurasiatheria</taxon>
        <taxon>Artiodactyla</taxon>
        <taxon>Whippomorpha</taxon>
        <taxon>Cetacea</taxon>
        <taxon>Mysticeti</taxon>
        <taxon>Eschrichtiidae</taxon>
        <taxon>Eschrichtius</taxon>
    </lineage>
</organism>
<evidence type="ECO:0000313" key="5">
    <source>
        <dbReference type="Proteomes" id="UP001159641"/>
    </source>
</evidence>
<gene>
    <name evidence="4" type="ORF">J1605_007926</name>
</gene>
<keyword evidence="1" id="KW-0321">Glycogen metabolism</keyword>
<keyword evidence="1" id="KW-0449">Lipoprotein</keyword>
<reference evidence="4 5" key="1">
    <citation type="submission" date="2022-11" db="EMBL/GenBank/DDBJ databases">
        <title>Whole genome sequence of Eschrichtius robustus ER-17-0199.</title>
        <authorList>
            <person name="Bruniche-Olsen A."/>
            <person name="Black A.N."/>
            <person name="Fields C.J."/>
            <person name="Walden K."/>
            <person name="Dewoody J.A."/>
        </authorList>
    </citation>
    <scope>NUCLEOTIDE SEQUENCE [LARGE SCALE GENOMIC DNA]</scope>
    <source>
        <strain evidence="4">ER-17-0199</strain>
        <tissue evidence="4">Blubber</tissue>
    </source>
</reference>
<dbReference type="GO" id="GO:0005977">
    <property type="term" value="P:glycogen metabolic process"/>
    <property type="evidence" value="ECO:0007669"/>
    <property type="project" value="UniProtKB-KW"/>
</dbReference>
<keyword evidence="1" id="KW-1003">Cell membrane</keyword>
<comment type="caution">
    <text evidence="4">The sequence shown here is derived from an EMBL/GenBank/DDBJ whole genome shotgun (WGS) entry which is preliminary data.</text>
</comment>
<comment type="subunit">
    <text evidence="1">Hexadecamer of 4 heterotetramers, each composed of alpha, beta, gamma, and delta subunits. Alpha (PHKA1 or PHKA2) and beta (PHKB) are regulatory subunits, gamma (PHKG1 or PHKG2) is the catalytic subunit, and delta is calmodulin.</text>
</comment>
<feature type="domain" description="GH15-like" evidence="3">
    <location>
        <begin position="7"/>
        <end position="95"/>
    </location>
</feature>
<keyword evidence="1" id="KW-0472">Membrane</keyword>
<dbReference type="GO" id="GO:0005886">
    <property type="term" value="C:plasma membrane"/>
    <property type="evidence" value="ECO:0007669"/>
    <property type="project" value="UniProtKB-SubCell"/>
</dbReference>
<accession>A0AB34H1L6</accession>
<comment type="subcellular location">
    <subcellularLocation>
        <location evidence="1">Cell membrane</location>
        <topology evidence="1">Lipid-anchor</topology>
        <orientation evidence="1">Cytoplasmic side</orientation>
    </subcellularLocation>
</comment>
<dbReference type="Pfam" id="PF00723">
    <property type="entry name" value="Glyco_hydro_15"/>
    <property type="match status" value="1"/>
</dbReference>
<evidence type="ECO:0000259" key="3">
    <source>
        <dbReference type="Pfam" id="PF00723"/>
    </source>
</evidence>
<evidence type="ECO:0000256" key="2">
    <source>
        <dbReference type="SAM" id="MobiDB-lite"/>
    </source>
</evidence>
<name>A0AB34H1L6_ESCRO</name>
<dbReference type="PANTHER" id="PTHR10749:SF8">
    <property type="entry name" value="PHOSPHORYLASE B KINASE REGULATORY SUBUNIT BETA"/>
    <property type="match status" value="1"/>
</dbReference>
<protein>
    <recommendedName>
        <fullName evidence="1">Phosphorylase b kinase regulatory subunit</fullName>
    </recommendedName>
</protein>
<evidence type="ECO:0000313" key="4">
    <source>
        <dbReference type="EMBL" id="KAJ8784575.1"/>
    </source>
</evidence>
<dbReference type="InterPro" id="IPR008734">
    <property type="entry name" value="PHK_A/B_su"/>
</dbReference>
<dbReference type="AlphaFoldDB" id="A0AB34H1L6"/>
<dbReference type="GO" id="GO:0005964">
    <property type="term" value="C:phosphorylase kinase complex"/>
    <property type="evidence" value="ECO:0007669"/>
    <property type="project" value="TreeGrafter"/>
</dbReference>
<feature type="region of interest" description="Disordered" evidence="2">
    <location>
        <begin position="162"/>
        <end position="201"/>
    </location>
</feature>